<dbReference type="SUPFAM" id="SSF53474">
    <property type="entry name" value="alpha/beta-Hydrolases"/>
    <property type="match status" value="1"/>
</dbReference>
<dbReference type="InterPro" id="IPR003140">
    <property type="entry name" value="PLipase/COase/thioEstase"/>
</dbReference>
<evidence type="ECO:0000256" key="1">
    <source>
        <dbReference type="ARBA" id="ARBA00006499"/>
    </source>
</evidence>
<keyword evidence="4" id="KW-1185">Reference proteome</keyword>
<organism evidence="3 4">
    <name type="scientific">Phialemonium thermophilum</name>
    <dbReference type="NCBI Taxonomy" id="223376"/>
    <lineage>
        <taxon>Eukaryota</taxon>
        <taxon>Fungi</taxon>
        <taxon>Dikarya</taxon>
        <taxon>Ascomycota</taxon>
        <taxon>Pezizomycotina</taxon>
        <taxon>Sordariomycetes</taxon>
        <taxon>Sordariomycetidae</taxon>
        <taxon>Cephalothecales</taxon>
        <taxon>Cephalothecaceae</taxon>
        <taxon>Phialemonium</taxon>
    </lineage>
</organism>
<feature type="domain" description="Phospholipase/carboxylesterase/thioesterase" evidence="2">
    <location>
        <begin position="13"/>
        <end position="257"/>
    </location>
</feature>
<reference evidence="3 4" key="1">
    <citation type="journal article" date="2024" name="Commun. Biol.">
        <title>Comparative genomic analysis of thermophilic fungi reveals convergent evolutionary adaptations and gene losses.</title>
        <authorList>
            <person name="Steindorff A.S."/>
            <person name="Aguilar-Pontes M.V."/>
            <person name="Robinson A.J."/>
            <person name="Andreopoulos B."/>
            <person name="LaButti K."/>
            <person name="Kuo A."/>
            <person name="Mondo S."/>
            <person name="Riley R."/>
            <person name="Otillar R."/>
            <person name="Haridas S."/>
            <person name="Lipzen A."/>
            <person name="Grimwood J."/>
            <person name="Schmutz J."/>
            <person name="Clum A."/>
            <person name="Reid I.D."/>
            <person name="Moisan M.C."/>
            <person name="Butler G."/>
            <person name="Nguyen T.T.M."/>
            <person name="Dewar K."/>
            <person name="Conant G."/>
            <person name="Drula E."/>
            <person name="Henrissat B."/>
            <person name="Hansel C."/>
            <person name="Singer S."/>
            <person name="Hutchinson M.I."/>
            <person name="de Vries R.P."/>
            <person name="Natvig D.O."/>
            <person name="Powell A.J."/>
            <person name="Tsang A."/>
            <person name="Grigoriev I.V."/>
        </authorList>
    </citation>
    <scope>NUCLEOTIDE SEQUENCE [LARGE SCALE GENOMIC DNA]</scope>
    <source>
        <strain evidence="3 4">ATCC 24622</strain>
    </source>
</reference>
<dbReference type="Pfam" id="PF02230">
    <property type="entry name" value="Abhydrolase_2"/>
    <property type="match status" value="1"/>
</dbReference>
<gene>
    <name evidence="3" type="ORF">VTK73DRAFT_4457</name>
</gene>
<sequence>MSVIEIPFITVGPFAPHTHTVVFLHGRGDNAQKFCASLSYWRGSNGQTLCDAFPSFRWVFPQAPLRKCASLPDIIPQWFDVWDVRDFGVNEELQAFGLREVVPAIQKILADEARQLGSTLGGGDRWDCVVLAGISMGGATGVHTLLNLNIPAAAGGRLGAFMGFSCRCPFAGRPLSELRNILNLADAPSHDNVVRSTPVLLEHCADDPLVRIEWGRELRDTLVAFQADVSWKEYAHGAHWFHSPDGLDDVIEFLNRHVMGTAPNSAPTSLP</sequence>
<dbReference type="InterPro" id="IPR050565">
    <property type="entry name" value="LYPA1-2/EST-like"/>
</dbReference>
<dbReference type="PANTHER" id="PTHR10655:SF63">
    <property type="entry name" value="PHOSPHOLIPASE_CARBOXYLESTERASE_THIOESTERASE DOMAIN-CONTAINING PROTEIN"/>
    <property type="match status" value="1"/>
</dbReference>
<evidence type="ECO:0000259" key="2">
    <source>
        <dbReference type="Pfam" id="PF02230"/>
    </source>
</evidence>
<evidence type="ECO:0000313" key="3">
    <source>
        <dbReference type="EMBL" id="KAL1866910.1"/>
    </source>
</evidence>
<dbReference type="InterPro" id="IPR029058">
    <property type="entry name" value="AB_hydrolase_fold"/>
</dbReference>
<dbReference type="EMBL" id="JAZHXJ010000253">
    <property type="protein sequence ID" value="KAL1866910.1"/>
    <property type="molecule type" value="Genomic_DNA"/>
</dbReference>
<name>A0ABR3WU19_9PEZI</name>
<accession>A0ABR3WU19</accession>
<protein>
    <recommendedName>
        <fullName evidence="2">Phospholipase/carboxylesterase/thioesterase domain-containing protein</fullName>
    </recommendedName>
</protein>
<comment type="similarity">
    <text evidence="1">Belongs to the AB hydrolase superfamily. AB hydrolase 2 family.</text>
</comment>
<dbReference type="Proteomes" id="UP001586593">
    <property type="component" value="Unassembled WGS sequence"/>
</dbReference>
<comment type="caution">
    <text evidence="3">The sequence shown here is derived from an EMBL/GenBank/DDBJ whole genome shotgun (WGS) entry which is preliminary data.</text>
</comment>
<dbReference type="Gene3D" id="3.40.50.1820">
    <property type="entry name" value="alpha/beta hydrolase"/>
    <property type="match status" value="1"/>
</dbReference>
<proteinExistence type="inferred from homology"/>
<evidence type="ECO:0000313" key="4">
    <source>
        <dbReference type="Proteomes" id="UP001586593"/>
    </source>
</evidence>
<dbReference type="PANTHER" id="PTHR10655">
    <property type="entry name" value="LYSOPHOSPHOLIPASE-RELATED"/>
    <property type="match status" value="1"/>
</dbReference>